<accession>A0A1G9VQW6</accession>
<gene>
    <name evidence="2" type="ORF">SAMN05660860_03105</name>
</gene>
<dbReference type="STRING" id="392333.SAMN05660860_03105"/>
<sequence length="192" mass="20500">MVKGIESSPFSGLQNAAAKAEEAGRGKLDKLREKTLESASAAGSGDKVSLGGEKRAGDVYKAEATRAEMSPQFMLLRDLVAKTLTEQGATFSLSINGEQKGIEDLSLEEAQALVADDGYFGVDQTSQRIVDFAIGLAGNDPSKLDEILAGVERGFQEAAQAFGGSLPDISYKTYDAIREKLDQWVAGFEKQE</sequence>
<evidence type="ECO:0000313" key="2">
    <source>
        <dbReference type="EMBL" id="SDM74612.1"/>
    </source>
</evidence>
<dbReference type="RefSeq" id="WP_052446487.1">
    <property type="nucleotide sequence ID" value="NZ_FNGU01000009.1"/>
</dbReference>
<feature type="region of interest" description="Disordered" evidence="1">
    <location>
        <begin position="1"/>
        <end position="52"/>
    </location>
</feature>
<reference evidence="2 3" key="1">
    <citation type="submission" date="2016-10" db="EMBL/GenBank/DDBJ databases">
        <authorList>
            <person name="de Groot N.N."/>
        </authorList>
    </citation>
    <scope>NUCLEOTIDE SEQUENCE [LARGE SCALE GENOMIC DNA]</scope>
    <source>
        <strain evidence="2 3">DSM 17813</strain>
    </source>
</reference>
<protein>
    <recommendedName>
        <fullName evidence="4">DUF5610 domain-containing protein</fullName>
    </recommendedName>
</protein>
<name>A0A1G9VQW6_9BACT</name>
<evidence type="ECO:0000313" key="3">
    <source>
        <dbReference type="Proteomes" id="UP000182146"/>
    </source>
</evidence>
<dbReference type="AlphaFoldDB" id="A0A1G9VQW6"/>
<dbReference type="EMBL" id="FNGU01000009">
    <property type="protein sequence ID" value="SDM74612.1"/>
    <property type="molecule type" value="Genomic_DNA"/>
</dbReference>
<dbReference type="OrthoDB" id="49105at2"/>
<organism evidence="2 3">
    <name type="scientific">Geoalkalibacter ferrihydriticus</name>
    <dbReference type="NCBI Taxonomy" id="392333"/>
    <lineage>
        <taxon>Bacteria</taxon>
        <taxon>Pseudomonadati</taxon>
        <taxon>Thermodesulfobacteriota</taxon>
        <taxon>Desulfuromonadia</taxon>
        <taxon>Desulfuromonadales</taxon>
        <taxon>Geoalkalibacteraceae</taxon>
        <taxon>Geoalkalibacter</taxon>
    </lineage>
</organism>
<dbReference type="Proteomes" id="UP000182146">
    <property type="component" value="Unassembled WGS sequence"/>
</dbReference>
<evidence type="ECO:0008006" key="4">
    <source>
        <dbReference type="Google" id="ProtNLM"/>
    </source>
</evidence>
<feature type="compositionally biased region" description="Basic and acidic residues" evidence="1">
    <location>
        <begin position="19"/>
        <end position="36"/>
    </location>
</feature>
<proteinExistence type="predicted"/>
<evidence type="ECO:0000256" key="1">
    <source>
        <dbReference type="SAM" id="MobiDB-lite"/>
    </source>
</evidence>